<dbReference type="SUPFAM" id="SSF102110">
    <property type="entry name" value="(2r)-phospho-3-sulfolactate synthase ComA"/>
    <property type="match status" value="1"/>
</dbReference>
<evidence type="ECO:0000256" key="1">
    <source>
        <dbReference type="ARBA" id="ARBA00010424"/>
    </source>
</evidence>
<dbReference type="InterPro" id="IPR013785">
    <property type="entry name" value="Aldolase_TIM"/>
</dbReference>
<comment type="similarity">
    <text evidence="1">Belongs to the phosphosulfolactate synthase family.</text>
</comment>
<proteinExistence type="inferred from homology"/>
<sequence length="275" mass="29905">MKSAVLDNWHQLLRDPSGCRLADRRKGLGKTMVIDKGMGLGAFTDFVQTAGPFTDIVKLGFGTAVLYDQEVLRKKLKLASDANMIVMPGGTLLEVALQQGAAQSFLDRICSLGFTGVEISDGTIELGRIRRTSLIKECVRLGLFVVTEYGKKAAGSEIDPEELAFTAHCDWEAGAELVAVEARESGVNIGLFDEQGRCKESVLEDVLGKVDQASRLMWEAPQKSQQAELMLQFGAGVHLGNVAPSDALALEAMRRGLRADTFEFGHRPADPDYMI</sequence>
<dbReference type="InterPro" id="IPR036112">
    <property type="entry name" value="ComA_synth_sf"/>
</dbReference>
<dbReference type="OrthoDB" id="7809088at2"/>
<dbReference type="InterPro" id="IPR003830">
    <property type="entry name" value="ComA_synth"/>
</dbReference>
<name>A0A3A6PR80_9BACL</name>
<gene>
    <name evidence="2" type="ORF">D3P09_19960</name>
</gene>
<evidence type="ECO:0000313" key="3">
    <source>
        <dbReference type="Proteomes" id="UP000267798"/>
    </source>
</evidence>
<evidence type="ECO:0000313" key="2">
    <source>
        <dbReference type="EMBL" id="RJX38333.1"/>
    </source>
</evidence>
<keyword evidence="3" id="KW-1185">Reference proteome</keyword>
<dbReference type="Proteomes" id="UP000267798">
    <property type="component" value="Unassembled WGS sequence"/>
</dbReference>
<reference evidence="2 3" key="1">
    <citation type="submission" date="2018-09" db="EMBL/GenBank/DDBJ databases">
        <title>Paenibacillus aracenensis nov. sp. isolated from a cave in southern Spain.</title>
        <authorList>
            <person name="Jurado V."/>
            <person name="Gutierrez-Patricio S."/>
            <person name="Gonzalez-Pimentel J.L."/>
            <person name="Miller A.Z."/>
            <person name="Laiz L."/>
            <person name="Saiz-Jimenez C."/>
        </authorList>
    </citation>
    <scope>NUCLEOTIDE SEQUENCE [LARGE SCALE GENOMIC DNA]</scope>
    <source>
        <strain evidence="2 3">JCM 19203</strain>
    </source>
</reference>
<dbReference type="AlphaFoldDB" id="A0A3A6PR80"/>
<organism evidence="2 3">
    <name type="scientific">Paenibacillus pinisoli</name>
    <dbReference type="NCBI Taxonomy" id="1276110"/>
    <lineage>
        <taxon>Bacteria</taxon>
        <taxon>Bacillati</taxon>
        <taxon>Bacillota</taxon>
        <taxon>Bacilli</taxon>
        <taxon>Bacillales</taxon>
        <taxon>Paenibacillaceae</taxon>
        <taxon>Paenibacillus</taxon>
    </lineage>
</organism>
<dbReference type="Gene3D" id="3.20.20.70">
    <property type="entry name" value="Aldolase class I"/>
    <property type="match status" value="1"/>
</dbReference>
<protein>
    <submittedName>
        <fullName evidence="2">Phosphosulfolactate synthase</fullName>
    </submittedName>
</protein>
<dbReference type="Pfam" id="PF02679">
    <property type="entry name" value="ComA"/>
    <property type="match status" value="1"/>
</dbReference>
<accession>A0A3A6PR80</accession>
<dbReference type="RefSeq" id="WP_120113144.1">
    <property type="nucleotide sequence ID" value="NZ_QXQB01000004.1"/>
</dbReference>
<dbReference type="EMBL" id="QXQB01000004">
    <property type="protein sequence ID" value="RJX38333.1"/>
    <property type="molecule type" value="Genomic_DNA"/>
</dbReference>
<comment type="caution">
    <text evidence="2">The sequence shown here is derived from an EMBL/GenBank/DDBJ whole genome shotgun (WGS) entry which is preliminary data.</text>
</comment>